<dbReference type="KEGG" id="dpg:DESPIGER_2106"/>
<keyword evidence="3" id="KW-1185">Reference proteome</keyword>
<gene>
    <name evidence="2" type="ORF">DESPIGER_2106</name>
</gene>
<dbReference type="Proteomes" id="UP000186323">
    <property type="component" value="Chromosome I"/>
</dbReference>
<feature type="region of interest" description="Disordered" evidence="1">
    <location>
        <begin position="1"/>
        <end position="46"/>
    </location>
</feature>
<sequence length="46" mass="4936">MPAAAQPSAALRNRGAKRSYTRQGALCQVRRQSKKGAAPPSGMPRR</sequence>
<evidence type="ECO:0000313" key="3">
    <source>
        <dbReference type="Proteomes" id="UP000186323"/>
    </source>
</evidence>
<name>A0A1K1LGV6_9BACT</name>
<dbReference type="AlphaFoldDB" id="A0A1K1LGV6"/>
<accession>A0A1K1LGV6</accession>
<evidence type="ECO:0000256" key="1">
    <source>
        <dbReference type="SAM" id="MobiDB-lite"/>
    </source>
</evidence>
<organism evidence="2 3">
    <name type="scientific">Desulfovibrio piger</name>
    <dbReference type="NCBI Taxonomy" id="901"/>
    <lineage>
        <taxon>Bacteria</taxon>
        <taxon>Pseudomonadati</taxon>
        <taxon>Thermodesulfobacteriota</taxon>
        <taxon>Desulfovibrionia</taxon>
        <taxon>Desulfovibrionales</taxon>
        <taxon>Desulfovibrionaceae</taxon>
        <taxon>Desulfovibrio</taxon>
    </lineage>
</organism>
<protein>
    <submittedName>
        <fullName evidence="2">Uncharacterized protein</fullName>
    </submittedName>
</protein>
<proteinExistence type="predicted"/>
<evidence type="ECO:0000313" key="2">
    <source>
        <dbReference type="EMBL" id="SFV73928.1"/>
    </source>
</evidence>
<reference evidence="3" key="1">
    <citation type="submission" date="2016-10" db="EMBL/GenBank/DDBJ databases">
        <authorList>
            <person name="Wegmann U."/>
        </authorList>
    </citation>
    <scope>NUCLEOTIDE SEQUENCE [LARGE SCALE GENOMIC DNA]</scope>
</reference>
<dbReference type="EMBL" id="LT630450">
    <property type="protein sequence ID" value="SFV73928.1"/>
    <property type="molecule type" value="Genomic_DNA"/>
</dbReference>